<feature type="transmembrane region" description="Helical" evidence="1">
    <location>
        <begin position="107"/>
        <end position="129"/>
    </location>
</feature>
<sequence length="150" mass="16870">MCAPRFAQFAEVALPYVAQTTATGNARESGGKPALFEAGDSDTTALRKPRGHDYVAIQRSEEFTRLRSRFRRFVFPMSALFFAWYLVFVLLAAYAHDFMSIKVYGEINVGMVMGLLQFVSTVAICAAYLRWAKKHIDPQVAHVREQAGVR</sequence>
<comment type="caution">
    <text evidence="2">The sequence shown here is derived from an EMBL/GenBank/DDBJ whole genome shotgun (WGS) entry which is preliminary data.</text>
</comment>
<evidence type="ECO:0000256" key="1">
    <source>
        <dbReference type="SAM" id="Phobius"/>
    </source>
</evidence>
<accession>A0A558CE29</accession>
<reference evidence="2 3" key="1">
    <citation type="submission" date="2019-07" db="EMBL/GenBank/DDBJ databases">
        <authorList>
            <person name="Duangmal K."/>
            <person name="Teo W.F.A."/>
        </authorList>
    </citation>
    <scope>NUCLEOTIDE SEQUENCE [LARGE SCALE GENOMIC DNA]</scope>
    <source>
        <strain evidence="2 3">TBRC 6029</strain>
    </source>
</reference>
<dbReference type="AlphaFoldDB" id="A0A558CE29"/>
<gene>
    <name evidence="2" type="ORF">FNH05_19485</name>
</gene>
<keyword evidence="1" id="KW-1133">Transmembrane helix</keyword>
<dbReference type="PANTHER" id="PTHR38441:SF1">
    <property type="entry name" value="MEMBRANE PROTEIN"/>
    <property type="match status" value="1"/>
</dbReference>
<evidence type="ECO:0000313" key="2">
    <source>
        <dbReference type="EMBL" id="TVT47034.1"/>
    </source>
</evidence>
<dbReference type="InterPro" id="IPR007436">
    <property type="entry name" value="DUF485"/>
</dbReference>
<keyword evidence="3" id="KW-1185">Reference proteome</keyword>
<reference evidence="2 3" key="2">
    <citation type="submission" date="2019-08" db="EMBL/GenBank/DDBJ databases">
        <title>Amycolatopsis acidicola sp. nov., isolated from peat swamp forest soil.</title>
        <authorList>
            <person name="Srisuk N."/>
        </authorList>
    </citation>
    <scope>NUCLEOTIDE SEQUENCE [LARGE SCALE GENOMIC DNA]</scope>
    <source>
        <strain evidence="2 3">TBRC 6029</strain>
    </source>
</reference>
<dbReference type="PANTHER" id="PTHR38441">
    <property type="entry name" value="INTEGRAL MEMBRANE PROTEIN-RELATED"/>
    <property type="match status" value="1"/>
</dbReference>
<protein>
    <submittedName>
        <fullName evidence="2">DUF485 domain-containing protein</fullName>
    </submittedName>
</protein>
<feature type="transmembrane region" description="Helical" evidence="1">
    <location>
        <begin position="73"/>
        <end position="95"/>
    </location>
</feature>
<organism evidence="2 3">
    <name type="scientific">Amycolatopsis rhizosphaerae</name>
    <dbReference type="NCBI Taxonomy" id="2053003"/>
    <lineage>
        <taxon>Bacteria</taxon>
        <taxon>Bacillati</taxon>
        <taxon>Actinomycetota</taxon>
        <taxon>Actinomycetes</taxon>
        <taxon>Pseudonocardiales</taxon>
        <taxon>Pseudonocardiaceae</taxon>
        <taxon>Amycolatopsis</taxon>
    </lineage>
</organism>
<keyword evidence="1" id="KW-0472">Membrane</keyword>
<dbReference type="Proteomes" id="UP000320011">
    <property type="component" value="Unassembled WGS sequence"/>
</dbReference>
<evidence type="ECO:0000313" key="3">
    <source>
        <dbReference type="Proteomes" id="UP000320011"/>
    </source>
</evidence>
<keyword evidence="1" id="KW-0812">Transmembrane</keyword>
<dbReference type="EMBL" id="VJWX01000194">
    <property type="protein sequence ID" value="TVT47034.1"/>
    <property type="molecule type" value="Genomic_DNA"/>
</dbReference>
<dbReference type="OrthoDB" id="3543412at2"/>
<dbReference type="Pfam" id="PF04341">
    <property type="entry name" value="DUF485"/>
    <property type="match status" value="1"/>
</dbReference>
<proteinExistence type="predicted"/>
<name>A0A558CE29_9PSEU</name>